<dbReference type="OrthoDB" id="5577555at2759"/>
<sequence length="141" mass="15973">MDITSTLNMQTEQSSPDDILEEGEDCHRNGKPENSRMHSTPIRGKGMHTMLRKHGFQVYLLDENRTARICSACYDATALFWRPGRATGTGISRQCSTSDNTLTGFCENGEIPERLRCARPAARATDEQQPVKYRREAHKQE</sequence>
<dbReference type="Proteomes" id="UP001151518">
    <property type="component" value="Unassembled WGS sequence"/>
</dbReference>
<dbReference type="EMBL" id="JANBTW010000022">
    <property type="protein sequence ID" value="KAJ2678265.1"/>
    <property type="molecule type" value="Genomic_DNA"/>
</dbReference>
<accession>A0A9W8G7S9</accession>
<dbReference type="AlphaFoldDB" id="A0A9W8G7S9"/>
<name>A0A9W8G7S9_9FUNG</name>
<gene>
    <name evidence="2" type="ORF">GGI25_002437</name>
</gene>
<reference evidence="2" key="1">
    <citation type="submission" date="2022-07" db="EMBL/GenBank/DDBJ databases">
        <title>Phylogenomic reconstructions and comparative analyses of Kickxellomycotina fungi.</title>
        <authorList>
            <person name="Reynolds N.K."/>
            <person name="Stajich J.E."/>
            <person name="Barry K."/>
            <person name="Grigoriev I.V."/>
            <person name="Crous P."/>
            <person name="Smith M.E."/>
        </authorList>
    </citation>
    <scope>NUCLEOTIDE SEQUENCE</scope>
    <source>
        <strain evidence="2">NRRL 3115</strain>
    </source>
</reference>
<protein>
    <submittedName>
        <fullName evidence="2">Uncharacterized protein</fullName>
    </submittedName>
</protein>
<feature type="region of interest" description="Disordered" evidence="1">
    <location>
        <begin position="1"/>
        <end position="43"/>
    </location>
</feature>
<feature type="region of interest" description="Disordered" evidence="1">
    <location>
        <begin position="120"/>
        <end position="141"/>
    </location>
</feature>
<proteinExistence type="predicted"/>
<evidence type="ECO:0000256" key="1">
    <source>
        <dbReference type="SAM" id="MobiDB-lite"/>
    </source>
</evidence>
<evidence type="ECO:0000313" key="2">
    <source>
        <dbReference type="EMBL" id="KAJ2678265.1"/>
    </source>
</evidence>
<feature type="compositionally biased region" description="Basic and acidic residues" evidence="1">
    <location>
        <begin position="25"/>
        <end position="36"/>
    </location>
</feature>
<comment type="caution">
    <text evidence="2">The sequence shown here is derived from an EMBL/GenBank/DDBJ whole genome shotgun (WGS) entry which is preliminary data.</text>
</comment>
<feature type="compositionally biased region" description="Polar residues" evidence="1">
    <location>
        <begin position="1"/>
        <end position="16"/>
    </location>
</feature>
<evidence type="ECO:0000313" key="3">
    <source>
        <dbReference type="Proteomes" id="UP001151518"/>
    </source>
</evidence>
<organism evidence="2 3">
    <name type="scientific">Coemansia spiralis</name>
    <dbReference type="NCBI Taxonomy" id="417178"/>
    <lineage>
        <taxon>Eukaryota</taxon>
        <taxon>Fungi</taxon>
        <taxon>Fungi incertae sedis</taxon>
        <taxon>Zoopagomycota</taxon>
        <taxon>Kickxellomycotina</taxon>
        <taxon>Kickxellomycetes</taxon>
        <taxon>Kickxellales</taxon>
        <taxon>Kickxellaceae</taxon>
        <taxon>Coemansia</taxon>
    </lineage>
</organism>